<keyword evidence="2" id="KW-1185">Reference proteome</keyword>
<reference evidence="1 2" key="1">
    <citation type="journal article" date="2022" name="Hortic Res">
        <title>A haplotype resolved chromosomal level avocado genome allows analysis of novel avocado genes.</title>
        <authorList>
            <person name="Nath O."/>
            <person name="Fletcher S.J."/>
            <person name="Hayward A."/>
            <person name="Shaw L.M."/>
            <person name="Masouleh A.K."/>
            <person name="Furtado A."/>
            <person name="Henry R.J."/>
            <person name="Mitter N."/>
        </authorList>
    </citation>
    <scope>NUCLEOTIDE SEQUENCE [LARGE SCALE GENOMIC DNA]</scope>
    <source>
        <strain evidence="2">cv. Hass</strain>
    </source>
</reference>
<dbReference type="Proteomes" id="UP001234297">
    <property type="component" value="Chromosome 9"/>
</dbReference>
<evidence type="ECO:0000313" key="2">
    <source>
        <dbReference type="Proteomes" id="UP001234297"/>
    </source>
</evidence>
<sequence length="938" mass="104167">MGQEKHRSKGGVGGFLQLFDWNGKSRKKLTYNKLDFPEGTKQGKRSNENLPMTRFHLMGDENGVPSVKGSSDYSCASSTTDDEGNGIRPPGVVARLMGLDSLPTSNVTEPYSTPVFKPRSLQDSSYPRKTSEFYNECQNAISENQPTRVDSFRRRAAESRPQKVSNSSPIERFQCETLRPRLAKPHPIAQHKLLSPIKSPGFISPKNVAVIMEAAAKILEPGYRPGSRGKSPSLLGSSSIPIQVHDLKERTATSQRSSRLPETSKRPVDSSAVKYLKGQSLNKSWNGSDDIPSHRDSPNSEDNHSVGLKNKGKSISLAIQAKVNVQRREGLSSSSSKSLLVQREEDEYKLKQSLKNQTTASKNTKNKSSASKASGVLRQNNQKQNCPAKKDRLSLKPSVSNQHGRQVVSGDGSSGRNKASNKPTGCSRVSKKEGSEMADLENEVPLHRTKSYPRKKRALNGDFCSEKGGFVDTVLMNRDEKPVQYSHVAINERLNQVEDSRRKGMDVISFTFTSPMTKSTTVSRSSNQMAGKQNSTNICSVNSNGETSTDARGKRLSSLGLNVIGGDALRILLEQKLRELTSGVESPSCFSSEKTEMITTFAPVMQDFASAFNTVGASSIEDKKYFPGHQKDELKKYFPGHQKDELIGGFSSGCSSINGQLLKVDHKFQESEGMVDCSSSSDAGKELDFQQPSPVSIFEASFSNETFNSSESWESTNGNKISSSVQAQNLVGETCLKKILPVEAEAELSDSASSTFIGTVEREQAVGLSVSGQMRTEKQELEYMREMLRNTRLIFKDLPLSHAHELIDPRLFDRLENQKIEWRNEGDGEDSKVSRRELFDCAREFLDMKCGCYNRGGYKRWAKGVALVQKQGLAEEVCKEIMLRRNMGDWMVDELVEWDMSNHLGRWLDFEVEAFEIGEEIEREMLSSLVDEVIADMF</sequence>
<gene>
    <name evidence="1" type="ORF">MRB53_027971</name>
</gene>
<name>A0ACC2KEP2_PERAE</name>
<dbReference type="EMBL" id="CM056817">
    <property type="protein sequence ID" value="KAJ8619442.1"/>
    <property type="molecule type" value="Genomic_DNA"/>
</dbReference>
<protein>
    <submittedName>
        <fullName evidence="1">Uncharacterized protein</fullName>
    </submittedName>
</protein>
<comment type="caution">
    <text evidence="1">The sequence shown here is derived from an EMBL/GenBank/DDBJ whole genome shotgun (WGS) entry which is preliminary data.</text>
</comment>
<organism evidence="1 2">
    <name type="scientific">Persea americana</name>
    <name type="common">Avocado</name>
    <dbReference type="NCBI Taxonomy" id="3435"/>
    <lineage>
        <taxon>Eukaryota</taxon>
        <taxon>Viridiplantae</taxon>
        <taxon>Streptophyta</taxon>
        <taxon>Embryophyta</taxon>
        <taxon>Tracheophyta</taxon>
        <taxon>Spermatophyta</taxon>
        <taxon>Magnoliopsida</taxon>
        <taxon>Magnoliidae</taxon>
        <taxon>Laurales</taxon>
        <taxon>Lauraceae</taxon>
        <taxon>Persea</taxon>
    </lineage>
</organism>
<proteinExistence type="predicted"/>
<evidence type="ECO:0000313" key="1">
    <source>
        <dbReference type="EMBL" id="KAJ8619442.1"/>
    </source>
</evidence>
<accession>A0ACC2KEP2</accession>